<accession>A0A8J6QUH7</accession>
<protein>
    <submittedName>
        <fullName evidence="2">YgjV family protein</fullName>
    </submittedName>
</protein>
<name>A0A8J6QUH7_9GAMM</name>
<evidence type="ECO:0000313" key="3">
    <source>
        <dbReference type="Proteomes" id="UP000638014"/>
    </source>
</evidence>
<gene>
    <name evidence="2" type="ORF">IC617_06315</name>
</gene>
<feature type="transmembrane region" description="Helical" evidence="1">
    <location>
        <begin position="121"/>
        <end position="152"/>
    </location>
</feature>
<dbReference type="Proteomes" id="UP000638014">
    <property type="component" value="Unassembled WGS sequence"/>
</dbReference>
<dbReference type="PIRSF" id="PIRSF011443">
    <property type="entry name" value="YgjV"/>
    <property type="match status" value="1"/>
</dbReference>
<dbReference type="EMBL" id="JACXAF010000006">
    <property type="protein sequence ID" value="MBD1389038.1"/>
    <property type="molecule type" value="Genomic_DNA"/>
</dbReference>
<dbReference type="InterPro" id="IPR019629">
    <property type="entry name" value="Uncharacterised_HI1736/YgjV"/>
</dbReference>
<dbReference type="RefSeq" id="WP_191144137.1">
    <property type="nucleotide sequence ID" value="NZ_JACXAF010000006.1"/>
</dbReference>
<keyword evidence="3" id="KW-1185">Reference proteome</keyword>
<proteinExistence type="predicted"/>
<evidence type="ECO:0000256" key="1">
    <source>
        <dbReference type="SAM" id="Phobius"/>
    </source>
</evidence>
<feature type="transmembrane region" description="Helical" evidence="1">
    <location>
        <begin position="6"/>
        <end position="26"/>
    </location>
</feature>
<dbReference type="Pfam" id="PF10688">
    <property type="entry name" value="Imp-YgjV"/>
    <property type="match status" value="1"/>
</dbReference>
<keyword evidence="1" id="KW-0812">Transmembrane</keyword>
<feature type="transmembrane region" description="Helical" evidence="1">
    <location>
        <begin position="95"/>
        <end position="115"/>
    </location>
</feature>
<keyword evidence="1" id="KW-1133">Transmembrane helix</keyword>
<sequence>MNIELSLAQCVGLLSFALGIITFCQVDTRRFKVMMLVFNLNHLTHFLLMGAPVAAFGSLISVLRTGASIYFSSFYVASFFLAINLAIGSWLATSWFDLFAIAGSMIGTYAIFMLTGTRMRLAFLAGSICWLINNFIIGSIGGVMLETVVICVNLMNIYRMKRTPTNLAT</sequence>
<keyword evidence="1" id="KW-0472">Membrane</keyword>
<dbReference type="InterPro" id="IPR026267">
    <property type="entry name" value="YgjV"/>
</dbReference>
<comment type="caution">
    <text evidence="2">The sequence shown here is derived from an EMBL/GenBank/DDBJ whole genome shotgun (WGS) entry which is preliminary data.</text>
</comment>
<feature type="transmembrane region" description="Helical" evidence="1">
    <location>
        <begin position="69"/>
        <end position="88"/>
    </location>
</feature>
<evidence type="ECO:0000313" key="2">
    <source>
        <dbReference type="EMBL" id="MBD1389038.1"/>
    </source>
</evidence>
<reference evidence="2" key="1">
    <citation type="submission" date="2020-09" db="EMBL/GenBank/DDBJ databases">
        <title>A novel bacterium of genus Neiella, isolated from South China Sea.</title>
        <authorList>
            <person name="Huang H."/>
            <person name="Mo K."/>
            <person name="Hu Y."/>
        </authorList>
    </citation>
    <scope>NUCLEOTIDE SEQUENCE</scope>
    <source>
        <strain evidence="2">HB171785</strain>
    </source>
</reference>
<organism evidence="2 3">
    <name type="scientific">Neiella litorisoli</name>
    <dbReference type="NCBI Taxonomy" id="2771431"/>
    <lineage>
        <taxon>Bacteria</taxon>
        <taxon>Pseudomonadati</taxon>
        <taxon>Pseudomonadota</taxon>
        <taxon>Gammaproteobacteria</taxon>
        <taxon>Alteromonadales</taxon>
        <taxon>Echinimonadaceae</taxon>
        <taxon>Neiella</taxon>
    </lineage>
</organism>
<dbReference type="AlphaFoldDB" id="A0A8J6QUH7"/>
<feature type="transmembrane region" description="Helical" evidence="1">
    <location>
        <begin position="46"/>
        <end position="63"/>
    </location>
</feature>